<feature type="domain" description="BAR" evidence="7">
    <location>
        <begin position="1"/>
        <end position="244"/>
    </location>
</feature>
<reference evidence="8" key="1">
    <citation type="submission" date="2021-01" db="EMBL/GenBank/DDBJ databases">
        <authorList>
            <person name="Li R."/>
            <person name="Bekaert M."/>
        </authorList>
    </citation>
    <scope>NUCLEOTIDE SEQUENCE</scope>
    <source>
        <strain evidence="8">Farmed</strain>
    </source>
</reference>
<comment type="caution">
    <text evidence="8">The sequence shown here is derived from an EMBL/GenBank/DDBJ whole genome shotgun (WGS) entry which is preliminary data.</text>
</comment>
<feature type="region of interest" description="Disordered" evidence="5">
    <location>
        <begin position="146"/>
        <end position="172"/>
    </location>
</feature>
<sequence>MVTDIMNKTHEFLQPNPASRAKLMAFNSLSKIRGQAKSSAYPQPEGTLGETMVKYGKDLGEDRFGACLVEAGEAFKDLAEVKYALEDNVKQNFLDPMTQLANKDLKEVNHHRKKLSGRRLDYDCKRRKKEKVDAMGEMVGFGYGGSQSATNSPVRSPIRSRPVSPGLSPGSGIADEELKMAEEKFEETKAITETAMYNLLENDVEQITQLQAFVEAITNYHRESTTILEHLCETLEYKREDAASRPRSDHVVKRVTSFRRSASPSPFNDDDGFGDATSSSSGGGYNFPSSSSLVESGNKSKPCFIFISLSFFSFLLLSDFNFIFFPFCKFFSCVSVACNQLFFSSIAVFSFPNLNLSSFSLDSAL</sequence>
<dbReference type="PANTHER" id="PTHR14167:SF81">
    <property type="entry name" value="ENDOPHILIN-A"/>
    <property type="match status" value="1"/>
</dbReference>
<dbReference type="GO" id="GO:0098793">
    <property type="term" value="C:presynapse"/>
    <property type="evidence" value="ECO:0007669"/>
    <property type="project" value="TreeGrafter"/>
</dbReference>
<keyword evidence="3" id="KW-0175">Coiled coil</keyword>
<evidence type="ECO:0000313" key="8">
    <source>
        <dbReference type="EMBL" id="CAE1276594.1"/>
    </source>
</evidence>
<dbReference type="InterPro" id="IPR027267">
    <property type="entry name" value="AH/BAR_dom_sf"/>
</dbReference>
<comment type="subcellular location">
    <subcellularLocation>
        <location evidence="1">Membrane</location>
        <topology evidence="1">Peripheral membrane protein</topology>
    </subcellularLocation>
</comment>
<dbReference type="PANTHER" id="PTHR14167">
    <property type="entry name" value="SH3 DOMAIN-CONTAINING"/>
    <property type="match status" value="1"/>
</dbReference>
<organism evidence="8 9">
    <name type="scientific">Acanthosepion pharaonis</name>
    <name type="common">Pharaoh cuttlefish</name>
    <name type="synonym">Sepia pharaonis</name>
    <dbReference type="NCBI Taxonomy" id="158019"/>
    <lineage>
        <taxon>Eukaryota</taxon>
        <taxon>Metazoa</taxon>
        <taxon>Spiralia</taxon>
        <taxon>Lophotrochozoa</taxon>
        <taxon>Mollusca</taxon>
        <taxon>Cephalopoda</taxon>
        <taxon>Coleoidea</taxon>
        <taxon>Decapodiformes</taxon>
        <taxon>Sepiida</taxon>
        <taxon>Sepiina</taxon>
        <taxon>Sepiidae</taxon>
        <taxon>Acanthosepion</taxon>
    </lineage>
</organism>
<dbReference type="EMBL" id="CAHIKZ030001891">
    <property type="protein sequence ID" value="CAE1276594.1"/>
    <property type="molecule type" value="Genomic_DNA"/>
</dbReference>
<dbReference type="Pfam" id="PF03114">
    <property type="entry name" value="BAR"/>
    <property type="match status" value="1"/>
</dbReference>
<dbReference type="Proteomes" id="UP000597762">
    <property type="component" value="Unassembled WGS sequence"/>
</dbReference>
<dbReference type="InterPro" id="IPR004148">
    <property type="entry name" value="BAR_dom"/>
</dbReference>
<dbReference type="SUPFAM" id="SSF103657">
    <property type="entry name" value="BAR/IMD domain-like"/>
    <property type="match status" value="1"/>
</dbReference>
<evidence type="ECO:0000256" key="3">
    <source>
        <dbReference type="ARBA" id="ARBA00023054"/>
    </source>
</evidence>
<evidence type="ECO:0000259" key="7">
    <source>
        <dbReference type="PROSITE" id="PS51021"/>
    </source>
</evidence>
<dbReference type="OrthoDB" id="443981at2759"/>
<keyword evidence="6" id="KW-1133">Transmembrane helix</keyword>
<dbReference type="SMART" id="SM00721">
    <property type="entry name" value="BAR"/>
    <property type="match status" value="1"/>
</dbReference>
<proteinExistence type="inferred from homology"/>
<feature type="transmembrane region" description="Helical" evidence="6">
    <location>
        <begin position="304"/>
        <end position="323"/>
    </location>
</feature>
<dbReference type="AlphaFoldDB" id="A0A812CT24"/>
<gene>
    <name evidence="8" type="ORF">SPHA_40135</name>
</gene>
<evidence type="ECO:0000256" key="6">
    <source>
        <dbReference type="SAM" id="Phobius"/>
    </source>
</evidence>
<dbReference type="Gene3D" id="1.20.1270.60">
    <property type="entry name" value="Arfaptin homology (AH) domain/BAR domain"/>
    <property type="match status" value="1"/>
</dbReference>
<evidence type="ECO:0000313" key="9">
    <source>
        <dbReference type="Proteomes" id="UP000597762"/>
    </source>
</evidence>
<protein>
    <submittedName>
        <fullName evidence="8">SH3GL</fullName>
    </submittedName>
</protein>
<dbReference type="InterPro" id="IPR050384">
    <property type="entry name" value="Endophilin_SH3RF"/>
</dbReference>
<name>A0A812CT24_ACAPH</name>
<evidence type="ECO:0000256" key="5">
    <source>
        <dbReference type="SAM" id="MobiDB-lite"/>
    </source>
</evidence>
<keyword evidence="4 6" id="KW-0472">Membrane</keyword>
<dbReference type="CDD" id="cd07592">
    <property type="entry name" value="BAR_Endophilin_A"/>
    <property type="match status" value="1"/>
</dbReference>
<evidence type="ECO:0000256" key="4">
    <source>
        <dbReference type="ARBA" id="ARBA00023136"/>
    </source>
</evidence>
<keyword evidence="9" id="KW-1185">Reference proteome</keyword>
<dbReference type="GO" id="GO:0098978">
    <property type="term" value="C:glutamatergic synapse"/>
    <property type="evidence" value="ECO:0007669"/>
    <property type="project" value="TreeGrafter"/>
</dbReference>
<accession>A0A812CT24</accession>
<comment type="similarity">
    <text evidence="2">Belongs to the endophilin family.</text>
</comment>
<dbReference type="GO" id="GO:0005737">
    <property type="term" value="C:cytoplasm"/>
    <property type="evidence" value="ECO:0007669"/>
    <property type="project" value="InterPro"/>
</dbReference>
<keyword evidence="6" id="KW-0812">Transmembrane</keyword>
<evidence type="ECO:0000256" key="2">
    <source>
        <dbReference type="ARBA" id="ARBA00006697"/>
    </source>
</evidence>
<evidence type="ECO:0000256" key="1">
    <source>
        <dbReference type="ARBA" id="ARBA00004170"/>
    </source>
</evidence>
<dbReference type="GO" id="GO:0016191">
    <property type="term" value="P:synaptic vesicle uncoating"/>
    <property type="evidence" value="ECO:0007669"/>
    <property type="project" value="TreeGrafter"/>
</dbReference>
<feature type="transmembrane region" description="Helical" evidence="6">
    <location>
        <begin position="330"/>
        <end position="351"/>
    </location>
</feature>
<dbReference type="PROSITE" id="PS51021">
    <property type="entry name" value="BAR"/>
    <property type="match status" value="1"/>
</dbReference>